<dbReference type="AlphaFoldDB" id="A0A4Y1WSM6"/>
<name>A0A4Y1WSM6_9BACT</name>
<dbReference type="InterPro" id="IPR050347">
    <property type="entry name" value="Bact_Beta-galactosidase"/>
</dbReference>
<reference evidence="13" key="1">
    <citation type="submission" date="2019-06" db="EMBL/GenBank/DDBJ databases">
        <title>Alistipes onderdonkii subsp. vulgaris subsp. nov., Alistipes dispar sp. nov. and Alistipes communis sp. nov., isolated from human faeces, and creation of Alistipes onderdonkii subsp. onderdonkii subsp. nov.</title>
        <authorList>
            <person name="Sakamoto M."/>
            <person name="Ikeyama N."/>
            <person name="Ogata Y."/>
            <person name="Suda W."/>
            <person name="Iino T."/>
            <person name="Hattori M."/>
            <person name="Ohkuma M."/>
        </authorList>
    </citation>
    <scope>NUCLEOTIDE SEQUENCE [LARGE SCALE GENOMIC DNA]</scope>
    <source>
        <strain evidence="13">5CBH24</strain>
    </source>
</reference>
<dbReference type="PANTHER" id="PTHR46323">
    <property type="entry name" value="BETA-GALACTOSIDASE"/>
    <property type="match status" value="1"/>
</dbReference>
<evidence type="ECO:0000256" key="6">
    <source>
        <dbReference type="ARBA" id="ARBA00022801"/>
    </source>
</evidence>
<dbReference type="GeneID" id="78341858"/>
<dbReference type="KEGG" id="acou:A5CBH24_11400"/>
<dbReference type="Proteomes" id="UP000318946">
    <property type="component" value="Chromosome"/>
</dbReference>
<sequence>MKRTFTLLAAALATTAAAQKPYHRDLAVLEVNREAPRTEFVEFASRDEALTRSFEQSDAYRSLDGVWKFRYADDVRALPADATAADADTSAWSDIRVPGNWELQGHGTPIYVNTRYEYATIDPAPPHLPEAIPAGVYRRTFTVPEAWAGRRIYLTIGGAKSGVYVYVNGREAGYNEDSKNPAQYRIDPLLRPGENTLALKMTRWSTGSYLEAQDFWRISGIERTVYLSAETPDALRDFEVVSTLDDSYRTGLFTLKMFLAGDREVEAGYELLDPEGRTVASGRQQATDEALFRAEIPDAAHWTAETPHRYRLVMHVRTPERTVYVPFSVGFRRFEFADAAERDAKGRPYRVLLVNGQPVKFKGVNLHEHDPRTGHYVDEELLLRDMRLMKAHNVNAIRTCHYPQQRRFYELCDSLGFYVYSEANVESHGMGYDLAAGRTLGNDRAWWPAHETRLRNMYMRCRNYPSVSIFSPANESGNGYNFYKAYEWLEAREKGEGRMNRPICYERAQWEWNTDMFVPMYPTAGMLEEWGREGTDRPVVPCEYSHAMGNSNGSLWLQWQSIYKYPNLQGGFIWDWVDQGFERRDAAGTLYWTYGGDYGDREPSDGNFCCNGLVSPDRTPHPAMAEVRYAYADIAFRPVGPARGSFEVENRFYFTSLDGYDIVYTVEADGKAVRSGTVRLQTAPQQRETVDAAVGKLKPGRNYYLRLRAVTRTDRPGLPAGTVVAEEQFPLQKGALPAYEKEGERLALSTQGDRIEAANDRVRFAVNRTTGAALSYEIDGTELFADGFGVRPNFWRAPVDNDYGDGMPRRTQVWKEASRDADAEVTGRMEGDAAVIAATRALAGGNRVTTTYTVYPSGAVNVRMHFAPGEEPMPEMPRYGVRFRLPERMDAFAYFGRGPEENYWDRKAGTFVGRYETSARRECFPYVRPQETGHHCDTEWIDFGELLIVADSTMEFNALRCTVEDLDGEQAVGRHYQWHNWTKSDSNEADKARNVMRRQTHVNDIPVRDFVEVCLDYRQMGLGGYDSWGKRPEESVTLRTGKLRDWGFTLVPKRARK</sequence>
<dbReference type="InterPro" id="IPR014718">
    <property type="entry name" value="GH-type_carb-bd"/>
</dbReference>
<proteinExistence type="inferred from homology"/>
<dbReference type="GO" id="GO:0009341">
    <property type="term" value="C:beta-galactosidase complex"/>
    <property type="evidence" value="ECO:0007669"/>
    <property type="project" value="InterPro"/>
</dbReference>
<evidence type="ECO:0000256" key="7">
    <source>
        <dbReference type="ARBA" id="ARBA00022837"/>
    </source>
</evidence>
<comment type="cofactor">
    <cofactor evidence="2">
        <name>Ca(2+)</name>
        <dbReference type="ChEBI" id="CHEBI:29108"/>
    </cofactor>
</comment>
<dbReference type="InterPro" id="IPR036156">
    <property type="entry name" value="Beta-gal/glucu_dom_sf"/>
</dbReference>
<dbReference type="Pfam" id="PF02929">
    <property type="entry name" value="Bgal_small_N"/>
    <property type="match status" value="1"/>
</dbReference>
<dbReference type="SUPFAM" id="SSF49785">
    <property type="entry name" value="Galactose-binding domain-like"/>
    <property type="match status" value="1"/>
</dbReference>
<comment type="similarity">
    <text evidence="3 10">Belongs to the glycosyl hydrolase 2 family.</text>
</comment>
<dbReference type="SUPFAM" id="SSF49303">
    <property type="entry name" value="beta-Galactosidase/glucuronidase domain"/>
    <property type="match status" value="2"/>
</dbReference>
<dbReference type="InterPro" id="IPR017853">
    <property type="entry name" value="GH"/>
</dbReference>
<comment type="subunit">
    <text evidence="4">Monomer.</text>
</comment>
<keyword evidence="6 10" id="KW-0378">Hydrolase</keyword>
<dbReference type="EC" id="3.2.1.23" evidence="5 10"/>
<evidence type="ECO:0000256" key="1">
    <source>
        <dbReference type="ARBA" id="ARBA00001412"/>
    </source>
</evidence>
<dbReference type="SUPFAM" id="SSF51445">
    <property type="entry name" value="(Trans)glycosidases"/>
    <property type="match status" value="1"/>
</dbReference>
<evidence type="ECO:0000256" key="10">
    <source>
        <dbReference type="RuleBase" id="RU361154"/>
    </source>
</evidence>
<dbReference type="Gene3D" id="3.20.20.80">
    <property type="entry name" value="Glycosidases"/>
    <property type="match status" value="1"/>
</dbReference>
<dbReference type="GO" id="GO:0004565">
    <property type="term" value="F:beta-galactosidase activity"/>
    <property type="evidence" value="ECO:0007669"/>
    <property type="project" value="UniProtKB-EC"/>
</dbReference>
<dbReference type="SUPFAM" id="SSF74650">
    <property type="entry name" value="Galactose mutarotase-like"/>
    <property type="match status" value="1"/>
</dbReference>
<dbReference type="SMART" id="SM01038">
    <property type="entry name" value="Bgal_small_N"/>
    <property type="match status" value="1"/>
</dbReference>
<dbReference type="Pfam" id="PF16353">
    <property type="entry name" value="LacZ_4"/>
    <property type="match status" value="1"/>
</dbReference>
<dbReference type="OrthoDB" id="9801077at2"/>
<dbReference type="Pfam" id="PF02837">
    <property type="entry name" value="Glyco_hydro_2_N"/>
    <property type="match status" value="1"/>
</dbReference>
<keyword evidence="13" id="KW-1185">Reference proteome</keyword>
<dbReference type="InterPro" id="IPR006101">
    <property type="entry name" value="Glyco_hydro_2"/>
</dbReference>
<keyword evidence="8 10" id="KW-0326">Glycosidase</keyword>
<dbReference type="Pfam" id="PF00703">
    <property type="entry name" value="Glyco_hydro_2"/>
    <property type="match status" value="1"/>
</dbReference>
<dbReference type="InterPro" id="IPR008979">
    <property type="entry name" value="Galactose-bd-like_sf"/>
</dbReference>
<dbReference type="PANTHER" id="PTHR46323:SF2">
    <property type="entry name" value="BETA-GALACTOSIDASE"/>
    <property type="match status" value="1"/>
</dbReference>
<evidence type="ECO:0000259" key="11">
    <source>
        <dbReference type="SMART" id="SM01038"/>
    </source>
</evidence>
<dbReference type="Gene3D" id="2.60.40.10">
    <property type="entry name" value="Immunoglobulins"/>
    <property type="match status" value="2"/>
</dbReference>
<dbReference type="GO" id="GO:0030246">
    <property type="term" value="F:carbohydrate binding"/>
    <property type="evidence" value="ECO:0007669"/>
    <property type="project" value="InterPro"/>
</dbReference>
<keyword evidence="7" id="KW-0106">Calcium</keyword>
<dbReference type="PRINTS" id="PR00132">
    <property type="entry name" value="GLHYDRLASE2"/>
</dbReference>
<dbReference type="InterPro" id="IPR006104">
    <property type="entry name" value="Glyco_hydro_2_N"/>
</dbReference>
<dbReference type="RefSeq" id="WP_141412465.1">
    <property type="nucleotide sequence ID" value="NZ_AP019735.1"/>
</dbReference>
<evidence type="ECO:0000313" key="12">
    <source>
        <dbReference type="EMBL" id="BBL03827.1"/>
    </source>
</evidence>
<dbReference type="EMBL" id="AP019735">
    <property type="protein sequence ID" value="BBL03827.1"/>
    <property type="molecule type" value="Genomic_DNA"/>
</dbReference>
<accession>A0A4Y1WSM6</accession>
<evidence type="ECO:0000256" key="3">
    <source>
        <dbReference type="ARBA" id="ARBA00007401"/>
    </source>
</evidence>
<evidence type="ECO:0000313" key="13">
    <source>
        <dbReference type="Proteomes" id="UP000318946"/>
    </source>
</evidence>
<evidence type="ECO:0000256" key="9">
    <source>
        <dbReference type="ARBA" id="ARBA00032230"/>
    </source>
</evidence>
<dbReference type="Pfam" id="PF02836">
    <property type="entry name" value="Glyco_hydro_2_C"/>
    <property type="match status" value="1"/>
</dbReference>
<evidence type="ECO:0000256" key="4">
    <source>
        <dbReference type="ARBA" id="ARBA00011245"/>
    </source>
</evidence>
<dbReference type="InterPro" id="IPR011013">
    <property type="entry name" value="Gal_mutarotase_sf_dom"/>
</dbReference>
<evidence type="ECO:0000256" key="8">
    <source>
        <dbReference type="ARBA" id="ARBA00023295"/>
    </source>
</evidence>
<dbReference type="Gene3D" id="2.70.98.10">
    <property type="match status" value="1"/>
</dbReference>
<organism evidence="12 13">
    <name type="scientific">Alistipes communis</name>
    <dbReference type="NCBI Taxonomy" id="2585118"/>
    <lineage>
        <taxon>Bacteria</taxon>
        <taxon>Pseudomonadati</taxon>
        <taxon>Bacteroidota</taxon>
        <taxon>Bacteroidia</taxon>
        <taxon>Bacteroidales</taxon>
        <taxon>Rikenellaceae</taxon>
        <taxon>Alistipes</taxon>
    </lineage>
</organism>
<dbReference type="InterPro" id="IPR032312">
    <property type="entry name" value="LacZ_4"/>
</dbReference>
<dbReference type="InterPro" id="IPR006103">
    <property type="entry name" value="Glyco_hydro_2_cat"/>
</dbReference>
<dbReference type="Gene3D" id="2.60.120.260">
    <property type="entry name" value="Galactose-binding domain-like"/>
    <property type="match status" value="1"/>
</dbReference>
<dbReference type="InterPro" id="IPR006102">
    <property type="entry name" value="Ig-like_GH2"/>
</dbReference>
<protein>
    <recommendedName>
        <fullName evidence="5 10">Beta-galactosidase</fullName>
        <ecNumber evidence="5 10">3.2.1.23</ecNumber>
    </recommendedName>
    <alternativeName>
        <fullName evidence="9 10">Lactase</fullName>
    </alternativeName>
</protein>
<dbReference type="GO" id="GO:0005990">
    <property type="term" value="P:lactose catabolic process"/>
    <property type="evidence" value="ECO:0007669"/>
    <property type="project" value="TreeGrafter"/>
</dbReference>
<feature type="domain" description="Beta galactosidase small chain/" evidence="11">
    <location>
        <begin position="756"/>
        <end position="1051"/>
    </location>
</feature>
<comment type="catalytic activity">
    <reaction evidence="1 10">
        <text>Hydrolysis of terminal non-reducing beta-D-galactose residues in beta-D-galactosides.</text>
        <dbReference type="EC" id="3.2.1.23"/>
    </reaction>
</comment>
<dbReference type="InterPro" id="IPR013783">
    <property type="entry name" value="Ig-like_fold"/>
</dbReference>
<dbReference type="PROSITE" id="PS00719">
    <property type="entry name" value="GLYCOSYL_HYDROL_F2_1"/>
    <property type="match status" value="1"/>
</dbReference>
<dbReference type="InterPro" id="IPR023230">
    <property type="entry name" value="Glyco_hydro_2_CS"/>
</dbReference>
<gene>
    <name evidence="12" type="ORF">A5CBH24_11400</name>
</gene>
<dbReference type="InterPro" id="IPR004199">
    <property type="entry name" value="B-gal_small/dom_5"/>
</dbReference>
<evidence type="ECO:0000256" key="2">
    <source>
        <dbReference type="ARBA" id="ARBA00001913"/>
    </source>
</evidence>
<evidence type="ECO:0000256" key="5">
    <source>
        <dbReference type="ARBA" id="ARBA00012756"/>
    </source>
</evidence>